<keyword evidence="1" id="KW-1133">Transmembrane helix</keyword>
<gene>
    <name evidence="3" type="ORF">GKC39_06300</name>
</gene>
<dbReference type="AlphaFoldDB" id="A0A6A8LCK2"/>
<accession>A0A6A8LCK2</accession>
<dbReference type="RefSeq" id="WP_025851427.1">
    <property type="nucleotide sequence ID" value="NZ_BPWC01000002.1"/>
</dbReference>
<evidence type="ECO:0000313" key="3">
    <source>
        <dbReference type="EMBL" id="MSE01675.1"/>
    </source>
</evidence>
<name>A0A6A8LCK2_BACVE</name>
<reference evidence="3" key="1">
    <citation type="submission" date="2019-11" db="EMBL/GenBank/DDBJ databases">
        <title>Draft Genome Sequence of Plant Growth-Promoting Rhizosphere-Associated Bacteria.</title>
        <authorList>
            <person name="Vasilyev I.Y."/>
            <person name="Radchenko V."/>
            <person name="Ilnitskaya E.V."/>
        </authorList>
    </citation>
    <scope>NUCLEOTIDE SEQUENCE</scope>
    <source>
        <strain evidence="3">VRA_517_n</strain>
    </source>
</reference>
<dbReference type="InterPro" id="IPR027383">
    <property type="entry name" value="Znf_put"/>
</dbReference>
<evidence type="ECO:0000256" key="1">
    <source>
        <dbReference type="SAM" id="Phobius"/>
    </source>
</evidence>
<protein>
    <submittedName>
        <fullName evidence="3">Anti-sigma factor</fullName>
    </submittedName>
</protein>
<sequence>MTCCLVRDLLPLYIEGDCETETERFISRHFESCGKCESLYHMMKEPLDLGSPEMKAPACYAEEERRFKERYYGKLLIKAAGLFGAVFFIMLILKMLI</sequence>
<dbReference type="Pfam" id="PF13490">
    <property type="entry name" value="zf-HC2"/>
    <property type="match status" value="1"/>
</dbReference>
<dbReference type="EMBL" id="WKKV01000002">
    <property type="protein sequence ID" value="MSE01675.1"/>
    <property type="molecule type" value="Genomic_DNA"/>
</dbReference>
<proteinExistence type="predicted"/>
<keyword evidence="1" id="KW-0812">Transmembrane</keyword>
<organism evidence="3">
    <name type="scientific">Bacillus velezensis</name>
    <dbReference type="NCBI Taxonomy" id="492670"/>
    <lineage>
        <taxon>Bacteria</taxon>
        <taxon>Bacillati</taxon>
        <taxon>Bacillota</taxon>
        <taxon>Bacilli</taxon>
        <taxon>Bacillales</taxon>
        <taxon>Bacillaceae</taxon>
        <taxon>Bacillus</taxon>
        <taxon>Bacillus amyloliquefaciens group</taxon>
    </lineage>
</organism>
<feature type="transmembrane region" description="Helical" evidence="1">
    <location>
        <begin position="75"/>
        <end position="96"/>
    </location>
</feature>
<evidence type="ECO:0000259" key="2">
    <source>
        <dbReference type="Pfam" id="PF13490"/>
    </source>
</evidence>
<comment type="caution">
    <text evidence="3">The sequence shown here is derived from an EMBL/GenBank/DDBJ whole genome shotgun (WGS) entry which is preliminary data.</text>
</comment>
<keyword evidence="1" id="KW-0472">Membrane</keyword>
<feature type="domain" description="Putative zinc-finger" evidence="2">
    <location>
        <begin position="6"/>
        <end position="36"/>
    </location>
</feature>